<reference evidence="1" key="1">
    <citation type="submission" date="2023-07" db="EMBL/GenBank/DDBJ databases">
        <authorList>
            <person name="Kim M.K."/>
        </authorList>
    </citation>
    <scope>NUCLEOTIDE SEQUENCE</scope>
    <source>
        <strain evidence="1">CA1-15</strain>
    </source>
</reference>
<evidence type="ECO:0000313" key="1">
    <source>
        <dbReference type="EMBL" id="MDO7842836.1"/>
    </source>
</evidence>
<organism evidence="1 2">
    <name type="scientific">Sphingomonas immobilis</name>
    <dbReference type="NCBI Taxonomy" id="3063997"/>
    <lineage>
        <taxon>Bacteria</taxon>
        <taxon>Pseudomonadati</taxon>
        <taxon>Pseudomonadota</taxon>
        <taxon>Alphaproteobacteria</taxon>
        <taxon>Sphingomonadales</taxon>
        <taxon>Sphingomonadaceae</taxon>
        <taxon>Sphingomonas</taxon>
    </lineage>
</organism>
<dbReference type="RefSeq" id="WP_304561284.1">
    <property type="nucleotide sequence ID" value="NZ_JAUQSZ010000006.1"/>
</dbReference>
<dbReference type="Proteomes" id="UP001176468">
    <property type="component" value="Unassembled WGS sequence"/>
</dbReference>
<gene>
    <name evidence="1" type="ORF">Q5H94_10895</name>
</gene>
<comment type="caution">
    <text evidence="1">The sequence shown here is derived from an EMBL/GenBank/DDBJ whole genome shotgun (WGS) entry which is preliminary data.</text>
</comment>
<sequence length="120" mass="13159">MRTIRSDWDRTLLVCAKCSKKLGGGFGRKGKEPLGKALRRHLGLKKGRKARMGIVEVKCLGVCPKNAVTVVDTRDGRRWRLVHAGAPVEAIVAELELDKERDKELGESAAVQPESDTAVL</sequence>
<protein>
    <submittedName>
        <fullName evidence="1">(2Fe-2S) ferredoxin domain-containing protein</fullName>
    </submittedName>
</protein>
<proteinExistence type="predicted"/>
<dbReference type="EMBL" id="JAUQSZ010000006">
    <property type="protein sequence ID" value="MDO7842836.1"/>
    <property type="molecule type" value="Genomic_DNA"/>
</dbReference>
<dbReference type="Gene3D" id="3.40.30.10">
    <property type="entry name" value="Glutaredoxin"/>
    <property type="match status" value="1"/>
</dbReference>
<name>A0ABT8ZZ30_9SPHN</name>
<accession>A0ABT8ZZ30</accession>
<evidence type="ECO:0000313" key="2">
    <source>
        <dbReference type="Proteomes" id="UP001176468"/>
    </source>
</evidence>
<keyword evidence="2" id="KW-1185">Reference proteome</keyword>